<accession>A0A1I4Q7Q1</accession>
<evidence type="ECO:0000313" key="2">
    <source>
        <dbReference type="Proteomes" id="UP000183287"/>
    </source>
</evidence>
<organism evidence="1 2">
    <name type="scientific">Nitrosomonas communis</name>
    <dbReference type="NCBI Taxonomy" id="44574"/>
    <lineage>
        <taxon>Bacteria</taxon>
        <taxon>Pseudomonadati</taxon>
        <taxon>Pseudomonadota</taxon>
        <taxon>Betaproteobacteria</taxon>
        <taxon>Nitrosomonadales</taxon>
        <taxon>Nitrosomonadaceae</taxon>
        <taxon>Nitrosomonas</taxon>
    </lineage>
</organism>
<proteinExistence type="predicted"/>
<gene>
    <name evidence="1" type="ORF">SAMN05421863_102520</name>
</gene>
<reference evidence="2" key="1">
    <citation type="submission" date="2016-10" db="EMBL/GenBank/DDBJ databases">
        <authorList>
            <person name="Varghese N."/>
            <person name="Submissions S."/>
        </authorList>
    </citation>
    <scope>NUCLEOTIDE SEQUENCE [LARGE SCALE GENOMIC DNA]</scope>
    <source>
        <strain evidence="2">Nm44</strain>
    </source>
</reference>
<dbReference type="EMBL" id="FOUB01000025">
    <property type="protein sequence ID" value="SFM36074.1"/>
    <property type="molecule type" value="Genomic_DNA"/>
</dbReference>
<sequence>MREDEHRKKIVQTTHHLIAITQDLLGRIWYVRKIFNEAENYPLYILPKIAASIEDRYETLLERDAYQYLPASCVDIITRISGNIYGISIVAQGIANITTANSMTPLLLIPDIITVKSLEALSPLFIYFFKSSKRENCDTGGASSG</sequence>
<dbReference type="AlphaFoldDB" id="A0A1I4Q7Q1"/>
<protein>
    <submittedName>
        <fullName evidence="1">Uncharacterized protein</fullName>
    </submittedName>
</protein>
<name>A0A1I4Q7Q1_9PROT</name>
<dbReference type="Proteomes" id="UP000183287">
    <property type="component" value="Unassembled WGS sequence"/>
</dbReference>
<keyword evidence="2" id="KW-1185">Reference proteome</keyword>
<evidence type="ECO:0000313" key="1">
    <source>
        <dbReference type="EMBL" id="SFM36074.1"/>
    </source>
</evidence>